<evidence type="ECO:0000313" key="3">
    <source>
        <dbReference type="Proteomes" id="UP000499080"/>
    </source>
</evidence>
<keyword evidence="3" id="KW-1185">Reference proteome</keyword>
<dbReference type="AlphaFoldDB" id="A0A4Y2LTF0"/>
<comment type="caution">
    <text evidence="2">The sequence shown here is derived from an EMBL/GenBank/DDBJ whole genome shotgun (WGS) entry which is preliminary data.</text>
</comment>
<organism evidence="2 3">
    <name type="scientific">Araneus ventricosus</name>
    <name type="common">Orbweaver spider</name>
    <name type="synonym">Epeira ventricosa</name>
    <dbReference type="NCBI Taxonomy" id="182803"/>
    <lineage>
        <taxon>Eukaryota</taxon>
        <taxon>Metazoa</taxon>
        <taxon>Ecdysozoa</taxon>
        <taxon>Arthropoda</taxon>
        <taxon>Chelicerata</taxon>
        <taxon>Arachnida</taxon>
        <taxon>Araneae</taxon>
        <taxon>Araneomorphae</taxon>
        <taxon>Entelegynae</taxon>
        <taxon>Araneoidea</taxon>
        <taxon>Araneidae</taxon>
        <taxon>Araneus</taxon>
    </lineage>
</organism>
<feature type="non-terminal residue" evidence="2">
    <location>
        <position position="1"/>
    </location>
</feature>
<dbReference type="Proteomes" id="UP000499080">
    <property type="component" value="Unassembled WGS sequence"/>
</dbReference>
<sequence>PSPITEVLNPVVFRSGLVVRSRLQGQRVPGSRPDSIQELPCKRVWCTLSSLEPDVLPLVRRERLERWVSPSSSDHGSKLRGPFQNSPRAATKYNVDISAAKTQGVVCVPLGVCCAPVMGTQNKCWRNAQRI</sequence>
<dbReference type="EMBL" id="BGPR01201100">
    <property type="protein sequence ID" value="GBN18105.1"/>
    <property type="molecule type" value="Genomic_DNA"/>
</dbReference>
<evidence type="ECO:0000256" key="1">
    <source>
        <dbReference type="SAM" id="MobiDB-lite"/>
    </source>
</evidence>
<protein>
    <submittedName>
        <fullName evidence="2">Uncharacterized protein</fullName>
    </submittedName>
</protein>
<proteinExistence type="predicted"/>
<name>A0A4Y2LTF0_ARAVE</name>
<feature type="region of interest" description="Disordered" evidence="1">
    <location>
        <begin position="67"/>
        <end position="87"/>
    </location>
</feature>
<accession>A0A4Y2LTF0</accession>
<evidence type="ECO:0000313" key="2">
    <source>
        <dbReference type="EMBL" id="GBN18105.1"/>
    </source>
</evidence>
<reference evidence="2 3" key="1">
    <citation type="journal article" date="2019" name="Sci. Rep.">
        <title>Orb-weaving spider Araneus ventricosus genome elucidates the spidroin gene catalogue.</title>
        <authorList>
            <person name="Kono N."/>
            <person name="Nakamura H."/>
            <person name="Ohtoshi R."/>
            <person name="Moran D.A.P."/>
            <person name="Shinohara A."/>
            <person name="Yoshida Y."/>
            <person name="Fujiwara M."/>
            <person name="Mori M."/>
            <person name="Tomita M."/>
            <person name="Arakawa K."/>
        </authorList>
    </citation>
    <scope>NUCLEOTIDE SEQUENCE [LARGE SCALE GENOMIC DNA]</scope>
</reference>
<gene>
    <name evidence="2" type="ORF">AVEN_145696_1</name>
</gene>